<evidence type="ECO:0000313" key="3">
    <source>
        <dbReference type="EMBL" id="KAK5081118.1"/>
    </source>
</evidence>
<feature type="compositionally biased region" description="Low complexity" evidence="2">
    <location>
        <begin position="1084"/>
        <end position="1101"/>
    </location>
</feature>
<evidence type="ECO:0000256" key="2">
    <source>
        <dbReference type="SAM" id="MobiDB-lite"/>
    </source>
</evidence>
<feature type="compositionally biased region" description="Basic and acidic residues" evidence="2">
    <location>
        <begin position="842"/>
        <end position="855"/>
    </location>
</feature>
<feature type="compositionally biased region" description="Basic and acidic residues" evidence="2">
    <location>
        <begin position="489"/>
        <end position="498"/>
    </location>
</feature>
<protein>
    <submittedName>
        <fullName evidence="3">Uncharacterized protein</fullName>
    </submittedName>
</protein>
<feature type="compositionally biased region" description="Polar residues" evidence="2">
    <location>
        <begin position="504"/>
        <end position="521"/>
    </location>
</feature>
<feature type="compositionally biased region" description="Polar residues" evidence="2">
    <location>
        <begin position="856"/>
        <end position="868"/>
    </location>
</feature>
<feature type="compositionally biased region" description="Polar residues" evidence="2">
    <location>
        <begin position="42"/>
        <end position="51"/>
    </location>
</feature>
<feature type="compositionally biased region" description="Basic and acidic residues" evidence="2">
    <location>
        <begin position="1144"/>
        <end position="1154"/>
    </location>
</feature>
<feature type="region of interest" description="Disordered" evidence="2">
    <location>
        <begin position="447"/>
        <end position="684"/>
    </location>
</feature>
<feature type="compositionally biased region" description="Polar residues" evidence="2">
    <location>
        <begin position="1120"/>
        <end position="1133"/>
    </location>
</feature>
<feature type="region of interest" description="Disordered" evidence="2">
    <location>
        <begin position="994"/>
        <end position="1209"/>
    </location>
</feature>
<organism evidence="3 4">
    <name type="scientific">Lithohypha guttulata</name>
    <dbReference type="NCBI Taxonomy" id="1690604"/>
    <lineage>
        <taxon>Eukaryota</taxon>
        <taxon>Fungi</taxon>
        <taxon>Dikarya</taxon>
        <taxon>Ascomycota</taxon>
        <taxon>Pezizomycotina</taxon>
        <taxon>Eurotiomycetes</taxon>
        <taxon>Chaetothyriomycetidae</taxon>
        <taxon>Chaetothyriales</taxon>
        <taxon>Trichomeriaceae</taxon>
        <taxon>Lithohypha</taxon>
    </lineage>
</organism>
<keyword evidence="4" id="KW-1185">Reference proteome</keyword>
<proteinExistence type="predicted"/>
<feature type="compositionally biased region" description="Basic and acidic residues" evidence="2">
    <location>
        <begin position="704"/>
        <end position="716"/>
    </location>
</feature>
<feature type="compositionally biased region" description="Acidic residues" evidence="2">
    <location>
        <begin position="809"/>
        <end position="822"/>
    </location>
</feature>
<feature type="region of interest" description="Disordered" evidence="2">
    <location>
        <begin position="37"/>
        <end position="57"/>
    </location>
</feature>
<reference evidence="3 4" key="1">
    <citation type="submission" date="2023-08" db="EMBL/GenBank/DDBJ databases">
        <title>Black Yeasts Isolated from many extreme environments.</title>
        <authorList>
            <person name="Coleine C."/>
            <person name="Stajich J.E."/>
            <person name="Selbmann L."/>
        </authorList>
    </citation>
    <scope>NUCLEOTIDE SEQUENCE [LARGE SCALE GENOMIC DNA]</scope>
    <source>
        <strain evidence="3 4">CCFEE 5885</strain>
    </source>
</reference>
<feature type="compositionally biased region" description="Acidic residues" evidence="2">
    <location>
        <begin position="596"/>
        <end position="608"/>
    </location>
</feature>
<evidence type="ECO:0000313" key="4">
    <source>
        <dbReference type="Proteomes" id="UP001345013"/>
    </source>
</evidence>
<gene>
    <name evidence="3" type="ORF">LTR24_008283</name>
</gene>
<feature type="region of interest" description="Disordered" evidence="2">
    <location>
        <begin position="412"/>
        <end position="433"/>
    </location>
</feature>
<feature type="compositionally biased region" description="Low complexity" evidence="2">
    <location>
        <begin position="997"/>
        <end position="1028"/>
    </location>
</feature>
<name>A0ABR0K0F5_9EURO</name>
<feature type="coiled-coil region" evidence="1">
    <location>
        <begin position="180"/>
        <end position="243"/>
    </location>
</feature>
<sequence>MLDDIRSAFWDAVVQLYDSQDPSSLGTIEHIDSSLQGIKAPETSSTLSPNESDPLRRHNETTFKNAFVQALDQCYDNFFDDQTSPIPELHVKPDLKDVAARRSSRLRSDEQTSTFQEKEIKQASVQRIAGKTEVKLKNDPGHCSHVKVPKATYDALNELISFYKHFSEHDKNRHNVFASMDAVERRLEALHTDLSDVYERVEESHLTARHGMLEAVDHHVQVVNSAKRMVKQQRNDFINAEQRLIAARDVMTDSLARRLGLTTAVPSRLTELTQRLVIKECSLTPQKYQVIDDEIHEILRVVDNADEERRVQEDLVSKMRGYQEERHALKEAKTVLARSGCGPKELDALLAGVDGREAELAKEIQELADDLVVRGIHFIAQSESTNSIQEANNETTQTHMAEIDVQGTRKLGGLSETHDAKPSGSQGAEDGNELSDQLITAEPSSSLIDDEEAASNETVADQECATPEVQNDSNGEHVDGEGTGTPPEAHWRGEHAGQEGKSLQGDSSDASPTTSGSQEQQATEEEHIGNGAVDILSDNDKPEDQDDKVMKEEEEEVDGEITHALPREDISQGQEDSKGEDVTQENVGISPKDYQPEESEDSEEESPDNGDVYLGTNGNTSEEQQGDHDKLHREVTSVISADKQYTKQEDGREEQASEDTINLLPHNVKPEEQDDDEEALPLEGKITLDAASVIPETSYLGQQADDKEPLALKPEVDPSTTGEIKESAAHTRNAEFQGPEAQMPKREAIGEPLPPRAVEVDQDPAEVMPESPDHRRISQPGGMDIQPPEQGEVQQLLPSEEVVKQVAEEVVEENPQQEDIDEPLPSQDGPEQDPTDVIDQSSEQRRNSEVGESKAESPTSAATNQLVPSKTDIKQRPASVTGESPAPKPRSPQPKKAAAPALTSAERSSPNAPKLHRSPSIQRLEAEVLQKWQQAVTYERSSQAEQAMHAYYKTLPLLKTLISRQEDTRNKPNLWKTYNSLSHRFRELHFALEPGKSTSTSTPTPDQTQTQTQAQAATPTSPANPSTSRPSKAAPPPNKLTTQLLNPQASTTTPSPSPSPQSGTREKLYNIWQTIRDAPKPRRPTLSPASATAPATQAAQPQKPPAPTPTPTPAKAAIQRRNSTPGTTGTEIQSSTSTPTPHKPTSEEQRHEIYGDWSHLTLRNDYDCSDDDEYDEQEYAEEDPDYDYDYNDDEGDSPDYDGEDPRVIW</sequence>
<dbReference type="Proteomes" id="UP001345013">
    <property type="component" value="Unassembled WGS sequence"/>
</dbReference>
<comment type="caution">
    <text evidence="3">The sequence shown here is derived from an EMBL/GenBank/DDBJ whole genome shotgun (WGS) entry which is preliminary data.</text>
</comment>
<keyword evidence="1" id="KW-0175">Coiled coil</keyword>
<accession>A0ABR0K0F5</accession>
<evidence type="ECO:0000256" key="1">
    <source>
        <dbReference type="SAM" id="Coils"/>
    </source>
</evidence>
<feature type="compositionally biased region" description="Basic and acidic residues" evidence="2">
    <location>
        <begin position="723"/>
        <end position="733"/>
    </location>
</feature>
<feature type="compositionally biased region" description="Basic and acidic residues" evidence="2">
    <location>
        <begin position="565"/>
        <end position="581"/>
    </location>
</feature>
<dbReference type="EMBL" id="JAVRRG010000140">
    <property type="protein sequence ID" value="KAK5081118.1"/>
    <property type="molecule type" value="Genomic_DNA"/>
</dbReference>
<feature type="compositionally biased region" description="Basic and acidic residues" evidence="2">
    <location>
        <begin position="644"/>
        <end position="655"/>
    </location>
</feature>
<feature type="compositionally biased region" description="Acidic residues" evidence="2">
    <location>
        <begin position="1167"/>
        <end position="1202"/>
    </location>
</feature>
<feature type="compositionally biased region" description="Pro residues" evidence="2">
    <location>
        <begin position="1102"/>
        <end position="1112"/>
    </location>
</feature>
<feature type="compositionally biased region" description="Basic and acidic residues" evidence="2">
    <location>
        <begin position="538"/>
        <end position="551"/>
    </location>
</feature>
<feature type="compositionally biased region" description="Basic and acidic residues" evidence="2">
    <location>
        <begin position="625"/>
        <end position="635"/>
    </location>
</feature>
<feature type="region of interest" description="Disordered" evidence="2">
    <location>
        <begin position="697"/>
        <end position="922"/>
    </location>
</feature>